<dbReference type="InterPro" id="IPR002056">
    <property type="entry name" value="MAS20"/>
</dbReference>
<keyword evidence="3" id="KW-0813">Transport</keyword>
<dbReference type="GO" id="GO:0016031">
    <property type="term" value="P:tRNA import into mitochondrion"/>
    <property type="evidence" value="ECO:0007669"/>
    <property type="project" value="TreeGrafter"/>
</dbReference>
<evidence type="ECO:0000256" key="1">
    <source>
        <dbReference type="ARBA" id="ARBA00004572"/>
    </source>
</evidence>
<accession>B4GLR9</accession>
<dbReference type="OMA" id="YFMTQIH"/>
<dbReference type="EMBL" id="CH479185">
    <property type="protein sequence ID" value="EDW38493.1"/>
    <property type="molecule type" value="Genomic_DNA"/>
</dbReference>
<keyword evidence="7" id="KW-1133">Transmembrane helix</keyword>
<dbReference type="KEGG" id="dpe:6594060"/>
<dbReference type="Pfam" id="PF02064">
    <property type="entry name" value="MAS20"/>
    <property type="match status" value="1"/>
</dbReference>
<dbReference type="AlphaFoldDB" id="B4GLR9"/>
<comment type="subcellular location">
    <subcellularLocation>
        <location evidence="1">Mitochondrion outer membrane</location>
        <topology evidence="1">Single-pass membrane protein</topology>
    </subcellularLocation>
</comment>
<evidence type="ECO:0000256" key="8">
    <source>
        <dbReference type="ARBA" id="ARBA00023128"/>
    </source>
</evidence>
<dbReference type="PhylomeDB" id="B4GLR9"/>
<keyword evidence="5 10" id="KW-1000">Mitochondrion outer membrane</keyword>
<dbReference type="GO" id="GO:0006605">
    <property type="term" value="P:protein targeting"/>
    <property type="evidence" value="ECO:0007669"/>
    <property type="project" value="InterPro"/>
</dbReference>
<reference evidence="11 12" key="1">
    <citation type="journal article" date="2007" name="Nature">
        <title>Evolution of genes and genomes on the Drosophila phylogeny.</title>
        <authorList>
            <consortium name="Drosophila 12 Genomes Consortium"/>
            <person name="Clark A.G."/>
            <person name="Eisen M.B."/>
            <person name="Smith D.R."/>
            <person name="Bergman C.M."/>
            <person name="Oliver B."/>
            <person name="Markow T.A."/>
            <person name="Kaufman T.C."/>
            <person name="Kellis M."/>
            <person name="Gelbart W."/>
            <person name="Iyer V.N."/>
            <person name="Pollard D.A."/>
            <person name="Sackton T.B."/>
            <person name="Larracuente A.M."/>
            <person name="Singh N.D."/>
            <person name="Abad J.P."/>
            <person name="Abt D.N."/>
            <person name="Adryan B."/>
            <person name="Aguade M."/>
            <person name="Akashi H."/>
            <person name="Anderson W.W."/>
            <person name="Aquadro C.F."/>
            <person name="Ardell D.H."/>
            <person name="Arguello R."/>
            <person name="Artieri C.G."/>
            <person name="Barbash D.A."/>
            <person name="Barker D."/>
            <person name="Barsanti P."/>
            <person name="Batterham P."/>
            <person name="Batzoglou S."/>
            <person name="Begun D."/>
            <person name="Bhutkar A."/>
            <person name="Blanco E."/>
            <person name="Bosak S.A."/>
            <person name="Bradley R.K."/>
            <person name="Brand A.D."/>
            <person name="Brent M.R."/>
            <person name="Brooks A.N."/>
            <person name="Brown R.H."/>
            <person name="Butlin R.K."/>
            <person name="Caggese C."/>
            <person name="Calvi B.R."/>
            <person name="Bernardo de Carvalho A."/>
            <person name="Caspi A."/>
            <person name="Castrezana S."/>
            <person name="Celniker S.E."/>
            <person name="Chang J.L."/>
            <person name="Chapple C."/>
            <person name="Chatterji S."/>
            <person name="Chinwalla A."/>
            <person name="Civetta A."/>
            <person name="Clifton S.W."/>
            <person name="Comeron J.M."/>
            <person name="Costello J.C."/>
            <person name="Coyne J.A."/>
            <person name="Daub J."/>
            <person name="David R.G."/>
            <person name="Delcher A.L."/>
            <person name="Delehaunty K."/>
            <person name="Do C.B."/>
            <person name="Ebling H."/>
            <person name="Edwards K."/>
            <person name="Eickbush T."/>
            <person name="Evans J.D."/>
            <person name="Filipski A."/>
            <person name="Findeiss S."/>
            <person name="Freyhult E."/>
            <person name="Fulton L."/>
            <person name="Fulton R."/>
            <person name="Garcia A.C."/>
            <person name="Gardiner A."/>
            <person name="Garfield D.A."/>
            <person name="Garvin B.E."/>
            <person name="Gibson G."/>
            <person name="Gilbert D."/>
            <person name="Gnerre S."/>
            <person name="Godfrey J."/>
            <person name="Good R."/>
            <person name="Gotea V."/>
            <person name="Gravely B."/>
            <person name="Greenberg A.J."/>
            <person name="Griffiths-Jones S."/>
            <person name="Gross S."/>
            <person name="Guigo R."/>
            <person name="Gustafson E.A."/>
            <person name="Haerty W."/>
            <person name="Hahn M.W."/>
            <person name="Halligan D.L."/>
            <person name="Halpern A.L."/>
            <person name="Halter G.M."/>
            <person name="Han M.V."/>
            <person name="Heger A."/>
            <person name="Hillier L."/>
            <person name="Hinrichs A.S."/>
            <person name="Holmes I."/>
            <person name="Hoskins R.A."/>
            <person name="Hubisz M.J."/>
            <person name="Hultmark D."/>
            <person name="Huntley M.A."/>
            <person name="Jaffe D.B."/>
            <person name="Jagadeeshan S."/>
            <person name="Jeck W.R."/>
            <person name="Johnson J."/>
            <person name="Jones C.D."/>
            <person name="Jordan W.C."/>
            <person name="Karpen G.H."/>
            <person name="Kataoka E."/>
            <person name="Keightley P.D."/>
            <person name="Kheradpour P."/>
            <person name="Kirkness E.F."/>
            <person name="Koerich L.B."/>
            <person name="Kristiansen K."/>
            <person name="Kudrna D."/>
            <person name="Kulathinal R.J."/>
            <person name="Kumar S."/>
            <person name="Kwok R."/>
            <person name="Lander E."/>
            <person name="Langley C.H."/>
            <person name="Lapoint R."/>
            <person name="Lazzaro B.P."/>
            <person name="Lee S.J."/>
            <person name="Levesque L."/>
            <person name="Li R."/>
            <person name="Lin C.F."/>
            <person name="Lin M.F."/>
            <person name="Lindblad-Toh K."/>
            <person name="Llopart A."/>
            <person name="Long M."/>
            <person name="Low L."/>
            <person name="Lozovsky E."/>
            <person name="Lu J."/>
            <person name="Luo M."/>
            <person name="Machado C.A."/>
            <person name="Makalowski W."/>
            <person name="Marzo M."/>
            <person name="Matsuda M."/>
            <person name="Matzkin L."/>
            <person name="McAllister B."/>
            <person name="McBride C.S."/>
            <person name="McKernan B."/>
            <person name="McKernan K."/>
            <person name="Mendez-Lago M."/>
            <person name="Minx P."/>
            <person name="Mollenhauer M.U."/>
            <person name="Montooth K."/>
            <person name="Mount S.M."/>
            <person name="Mu X."/>
            <person name="Myers E."/>
            <person name="Negre B."/>
            <person name="Newfeld S."/>
            <person name="Nielsen R."/>
            <person name="Noor M.A."/>
            <person name="O'Grady P."/>
            <person name="Pachter L."/>
            <person name="Papaceit M."/>
            <person name="Parisi M.J."/>
            <person name="Parisi M."/>
            <person name="Parts L."/>
            <person name="Pedersen J.S."/>
            <person name="Pesole G."/>
            <person name="Phillippy A.M."/>
            <person name="Ponting C.P."/>
            <person name="Pop M."/>
            <person name="Porcelli D."/>
            <person name="Powell J.R."/>
            <person name="Prohaska S."/>
            <person name="Pruitt K."/>
            <person name="Puig M."/>
            <person name="Quesneville H."/>
            <person name="Ram K.R."/>
            <person name="Rand D."/>
            <person name="Rasmussen M.D."/>
            <person name="Reed L.K."/>
            <person name="Reenan R."/>
            <person name="Reily A."/>
            <person name="Remington K.A."/>
            <person name="Rieger T.T."/>
            <person name="Ritchie M.G."/>
            <person name="Robin C."/>
            <person name="Rogers Y.H."/>
            <person name="Rohde C."/>
            <person name="Rozas J."/>
            <person name="Rubenfield M.J."/>
            <person name="Ruiz A."/>
            <person name="Russo S."/>
            <person name="Salzberg S.L."/>
            <person name="Sanchez-Gracia A."/>
            <person name="Saranga D.J."/>
            <person name="Sato H."/>
            <person name="Schaeffer S.W."/>
            <person name="Schatz M.C."/>
            <person name="Schlenke T."/>
            <person name="Schwartz R."/>
            <person name="Segarra C."/>
            <person name="Singh R.S."/>
            <person name="Sirot L."/>
            <person name="Sirota M."/>
            <person name="Sisneros N.B."/>
            <person name="Smith C.D."/>
            <person name="Smith T.F."/>
            <person name="Spieth J."/>
            <person name="Stage D.E."/>
            <person name="Stark A."/>
            <person name="Stephan W."/>
            <person name="Strausberg R.L."/>
            <person name="Strempel S."/>
            <person name="Sturgill D."/>
            <person name="Sutton G."/>
            <person name="Sutton G.G."/>
            <person name="Tao W."/>
            <person name="Teichmann S."/>
            <person name="Tobari Y.N."/>
            <person name="Tomimura Y."/>
            <person name="Tsolas J.M."/>
            <person name="Valente V.L."/>
            <person name="Venter E."/>
            <person name="Venter J.C."/>
            <person name="Vicario S."/>
            <person name="Vieira F.G."/>
            <person name="Vilella A.J."/>
            <person name="Villasante A."/>
            <person name="Walenz B."/>
            <person name="Wang J."/>
            <person name="Wasserman M."/>
            <person name="Watts T."/>
            <person name="Wilson D."/>
            <person name="Wilson R.K."/>
            <person name="Wing R.A."/>
            <person name="Wolfner M.F."/>
            <person name="Wong A."/>
            <person name="Wong G.K."/>
            <person name="Wu C.I."/>
            <person name="Wu G."/>
            <person name="Yamamoto D."/>
            <person name="Yang H.P."/>
            <person name="Yang S.P."/>
            <person name="Yorke J.A."/>
            <person name="Yoshida K."/>
            <person name="Zdobnov E."/>
            <person name="Zhang P."/>
            <person name="Zhang Y."/>
            <person name="Zimin A.V."/>
            <person name="Baldwin J."/>
            <person name="Abdouelleil A."/>
            <person name="Abdulkadir J."/>
            <person name="Abebe A."/>
            <person name="Abera B."/>
            <person name="Abreu J."/>
            <person name="Acer S.C."/>
            <person name="Aftuck L."/>
            <person name="Alexander A."/>
            <person name="An P."/>
            <person name="Anderson E."/>
            <person name="Anderson S."/>
            <person name="Arachi H."/>
            <person name="Azer M."/>
            <person name="Bachantsang P."/>
            <person name="Barry A."/>
            <person name="Bayul T."/>
            <person name="Berlin A."/>
            <person name="Bessette D."/>
            <person name="Bloom T."/>
            <person name="Blye J."/>
            <person name="Boguslavskiy L."/>
            <person name="Bonnet C."/>
            <person name="Boukhgalter B."/>
            <person name="Bourzgui I."/>
            <person name="Brown A."/>
            <person name="Cahill P."/>
            <person name="Channer S."/>
            <person name="Cheshatsang Y."/>
            <person name="Chuda L."/>
            <person name="Citroen M."/>
            <person name="Collymore A."/>
            <person name="Cooke P."/>
            <person name="Costello M."/>
            <person name="D'Aco K."/>
            <person name="Daza R."/>
            <person name="De Haan G."/>
            <person name="DeGray S."/>
            <person name="DeMaso C."/>
            <person name="Dhargay N."/>
            <person name="Dooley K."/>
            <person name="Dooley E."/>
            <person name="Doricent M."/>
            <person name="Dorje P."/>
            <person name="Dorjee K."/>
            <person name="Dupes A."/>
            <person name="Elong R."/>
            <person name="Falk J."/>
            <person name="Farina A."/>
            <person name="Faro S."/>
            <person name="Ferguson D."/>
            <person name="Fisher S."/>
            <person name="Foley C.D."/>
            <person name="Franke A."/>
            <person name="Friedrich D."/>
            <person name="Gadbois L."/>
            <person name="Gearin G."/>
            <person name="Gearin C.R."/>
            <person name="Giannoukos G."/>
            <person name="Goode T."/>
            <person name="Graham J."/>
            <person name="Grandbois E."/>
            <person name="Grewal S."/>
            <person name="Gyaltsen K."/>
            <person name="Hafez N."/>
            <person name="Hagos B."/>
            <person name="Hall J."/>
            <person name="Henson C."/>
            <person name="Hollinger A."/>
            <person name="Honan T."/>
            <person name="Huard M.D."/>
            <person name="Hughes L."/>
            <person name="Hurhula B."/>
            <person name="Husby M.E."/>
            <person name="Kamat A."/>
            <person name="Kanga B."/>
            <person name="Kashin S."/>
            <person name="Khazanovich D."/>
            <person name="Kisner P."/>
            <person name="Lance K."/>
            <person name="Lara M."/>
            <person name="Lee W."/>
            <person name="Lennon N."/>
            <person name="Letendre F."/>
            <person name="LeVine R."/>
            <person name="Lipovsky A."/>
            <person name="Liu X."/>
            <person name="Liu J."/>
            <person name="Liu S."/>
            <person name="Lokyitsang T."/>
            <person name="Lokyitsang Y."/>
            <person name="Lubonja R."/>
            <person name="Lui A."/>
            <person name="MacDonald P."/>
            <person name="Magnisalis V."/>
            <person name="Maru K."/>
            <person name="Matthews C."/>
            <person name="McCusker W."/>
            <person name="McDonough S."/>
            <person name="Mehta T."/>
            <person name="Meldrim J."/>
            <person name="Meneus L."/>
            <person name="Mihai O."/>
            <person name="Mihalev A."/>
            <person name="Mihova T."/>
            <person name="Mittelman R."/>
            <person name="Mlenga V."/>
            <person name="Montmayeur A."/>
            <person name="Mulrain L."/>
            <person name="Navidi A."/>
            <person name="Naylor J."/>
            <person name="Negash T."/>
            <person name="Nguyen T."/>
            <person name="Nguyen N."/>
            <person name="Nicol R."/>
            <person name="Norbu C."/>
            <person name="Norbu N."/>
            <person name="Novod N."/>
            <person name="O'Neill B."/>
            <person name="Osman S."/>
            <person name="Markiewicz E."/>
            <person name="Oyono O.L."/>
            <person name="Patti C."/>
            <person name="Phunkhang P."/>
            <person name="Pierre F."/>
            <person name="Priest M."/>
            <person name="Raghuraman S."/>
            <person name="Rege F."/>
            <person name="Reyes R."/>
            <person name="Rise C."/>
            <person name="Rogov P."/>
            <person name="Ross K."/>
            <person name="Ryan E."/>
            <person name="Settipalli S."/>
            <person name="Shea T."/>
            <person name="Sherpa N."/>
            <person name="Shi L."/>
            <person name="Shih D."/>
            <person name="Sparrow T."/>
            <person name="Spaulding J."/>
            <person name="Stalker J."/>
            <person name="Stange-Thomann N."/>
            <person name="Stavropoulos S."/>
            <person name="Stone C."/>
            <person name="Strader C."/>
            <person name="Tesfaye S."/>
            <person name="Thomson T."/>
            <person name="Thoulutsang Y."/>
            <person name="Thoulutsang D."/>
            <person name="Topham K."/>
            <person name="Topping I."/>
            <person name="Tsamla T."/>
            <person name="Vassiliev H."/>
            <person name="Vo A."/>
            <person name="Wangchuk T."/>
            <person name="Wangdi T."/>
            <person name="Weiand M."/>
            <person name="Wilkinson J."/>
            <person name="Wilson A."/>
            <person name="Yadav S."/>
            <person name="Young G."/>
            <person name="Yu Q."/>
            <person name="Zembek L."/>
            <person name="Zhong D."/>
            <person name="Zimmer A."/>
            <person name="Zwirko Z."/>
            <person name="Jaffe D.B."/>
            <person name="Alvarez P."/>
            <person name="Brockman W."/>
            <person name="Butler J."/>
            <person name="Chin C."/>
            <person name="Gnerre S."/>
            <person name="Grabherr M."/>
            <person name="Kleber M."/>
            <person name="Mauceli E."/>
            <person name="MacCallum I."/>
        </authorList>
    </citation>
    <scope>NUCLEOTIDE SEQUENCE [LARGE SCALE GENOMIC DNA]</scope>
    <source>
        <strain evidence="12">MSH-3 / Tucson 14011-0111.49</strain>
    </source>
</reference>
<keyword evidence="6" id="KW-0653">Protein transport</keyword>
<dbReference type="PANTHER" id="PTHR12430">
    <property type="entry name" value="MITOCHONDRIAL IMPORT RECEPTOR SUBUNIT TOM20"/>
    <property type="match status" value="1"/>
</dbReference>
<evidence type="ECO:0000256" key="7">
    <source>
        <dbReference type="ARBA" id="ARBA00022989"/>
    </source>
</evidence>
<evidence type="ECO:0000256" key="5">
    <source>
        <dbReference type="ARBA" id="ARBA00022787"/>
    </source>
</evidence>
<dbReference type="GO" id="GO:0008320">
    <property type="term" value="F:protein transmembrane transporter activity"/>
    <property type="evidence" value="ECO:0007669"/>
    <property type="project" value="TreeGrafter"/>
</dbReference>
<dbReference type="PIRSF" id="PIRSF037707">
    <property type="entry name" value="MAS20_rcpt"/>
    <property type="match status" value="1"/>
</dbReference>
<keyword evidence="4" id="KW-0812">Transmembrane</keyword>
<keyword evidence="8 10" id="KW-0496">Mitochondrion</keyword>
<keyword evidence="9 10" id="KW-0472">Membrane</keyword>
<dbReference type="PANTHER" id="PTHR12430:SF0">
    <property type="entry name" value="TRANSLOCASE OF OUTER MITOCHONDRIAL MEMBRANE 20"/>
    <property type="match status" value="1"/>
</dbReference>
<dbReference type="GO" id="GO:0006886">
    <property type="term" value="P:intracellular protein transport"/>
    <property type="evidence" value="ECO:0007669"/>
    <property type="project" value="InterPro"/>
</dbReference>
<evidence type="ECO:0000256" key="2">
    <source>
        <dbReference type="ARBA" id="ARBA00005792"/>
    </source>
</evidence>
<organism evidence="12">
    <name type="scientific">Drosophila persimilis</name>
    <name type="common">Fruit fly</name>
    <dbReference type="NCBI Taxonomy" id="7234"/>
    <lineage>
        <taxon>Eukaryota</taxon>
        <taxon>Metazoa</taxon>
        <taxon>Ecdysozoa</taxon>
        <taxon>Arthropoda</taxon>
        <taxon>Hexapoda</taxon>
        <taxon>Insecta</taxon>
        <taxon>Pterygota</taxon>
        <taxon>Neoptera</taxon>
        <taxon>Endopterygota</taxon>
        <taxon>Diptera</taxon>
        <taxon>Brachycera</taxon>
        <taxon>Muscomorpha</taxon>
        <taxon>Ephydroidea</taxon>
        <taxon>Drosophilidae</taxon>
        <taxon>Drosophila</taxon>
        <taxon>Sophophora</taxon>
    </lineage>
</organism>
<dbReference type="GO" id="GO:0030150">
    <property type="term" value="P:protein import into mitochondrial matrix"/>
    <property type="evidence" value="ECO:0007669"/>
    <property type="project" value="TreeGrafter"/>
</dbReference>
<evidence type="ECO:0000256" key="10">
    <source>
        <dbReference type="PIRNR" id="PIRNR037707"/>
    </source>
</evidence>
<sequence>MIRGACKLLALTAVSSVLGYCVYFDNKRRSDPDYKKKVRARRLKAKLAKDQDRQQEAVAQEGSMPQLQHTQAQALRGMVKTNTEQYFLEQVLLGENRIMSGDIDGGIVHMINATSVCTRQEAFLQMLQGTLPPDIFQVFLVRLQHAEPTRSITTNGILPNAMSPSSGGINRL</sequence>
<dbReference type="STRING" id="7234.B4GLR9"/>
<dbReference type="GO" id="GO:0030943">
    <property type="term" value="F:mitochondrion targeting sequence binding"/>
    <property type="evidence" value="ECO:0007669"/>
    <property type="project" value="TreeGrafter"/>
</dbReference>
<gene>
    <name evidence="11" type="primary">Dper\GL12626</name>
    <name evidence="11" type="ORF">Dper_GL12626</name>
</gene>
<protein>
    <submittedName>
        <fullName evidence="11">GL12626</fullName>
    </submittedName>
</protein>
<dbReference type="OrthoDB" id="2154253at2759"/>
<dbReference type="SUPFAM" id="SSF47157">
    <property type="entry name" value="Mitochondrial import receptor subunit Tom20"/>
    <property type="match status" value="1"/>
</dbReference>
<dbReference type="GO" id="GO:0005742">
    <property type="term" value="C:mitochondrial outer membrane translocase complex"/>
    <property type="evidence" value="ECO:0007669"/>
    <property type="project" value="UniProtKB-UniRule"/>
</dbReference>
<name>B4GLR9_DROPE</name>
<comment type="similarity">
    <text evidence="2 10">Belongs to the Tom20 family.</text>
</comment>
<dbReference type="HOGENOM" id="CLU_100000_1_1_1"/>
<evidence type="ECO:0000256" key="3">
    <source>
        <dbReference type="ARBA" id="ARBA00022448"/>
    </source>
</evidence>
<dbReference type="eggNOG" id="KOG4056">
    <property type="taxonomic scope" value="Eukaryota"/>
</dbReference>
<keyword evidence="12" id="KW-1185">Reference proteome</keyword>
<dbReference type="SMR" id="B4GLR9"/>
<evidence type="ECO:0000256" key="9">
    <source>
        <dbReference type="ARBA" id="ARBA00023136"/>
    </source>
</evidence>
<dbReference type="InterPro" id="IPR023392">
    <property type="entry name" value="Tom20_dom_sf"/>
</dbReference>
<evidence type="ECO:0000256" key="6">
    <source>
        <dbReference type="ARBA" id="ARBA00022927"/>
    </source>
</evidence>
<evidence type="ECO:0000256" key="4">
    <source>
        <dbReference type="ARBA" id="ARBA00022692"/>
    </source>
</evidence>
<dbReference type="Gene3D" id="1.20.960.10">
    <property type="entry name" value="Mitochondrial outer membrane translocase complex, subunit Tom20 domain"/>
    <property type="match status" value="1"/>
</dbReference>
<evidence type="ECO:0000313" key="11">
    <source>
        <dbReference type="EMBL" id="EDW38493.1"/>
    </source>
</evidence>
<dbReference type="Proteomes" id="UP000008744">
    <property type="component" value="Unassembled WGS sequence"/>
</dbReference>
<evidence type="ECO:0000313" key="12">
    <source>
        <dbReference type="Proteomes" id="UP000008744"/>
    </source>
</evidence>
<proteinExistence type="inferred from homology"/>
<dbReference type="PRINTS" id="PR00351">
    <property type="entry name" value="OM20RECEPTOR"/>
</dbReference>